<dbReference type="SMART" id="SM00382">
    <property type="entry name" value="AAA"/>
    <property type="match status" value="1"/>
</dbReference>
<organism evidence="8 9">
    <name type="scientific">Kiloniella antarctica</name>
    <dbReference type="NCBI Taxonomy" id="1550907"/>
    <lineage>
        <taxon>Bacteria</taxon>
        <taxon>Pseudomonadati</taxon>
        <taxon>Pseudomonadota</taxon>
        <taxon>Alphaproteobacteria</taxon>
        <taxon>Rhodospirillales</taxon>
        <taxon>Kiloniellaceae</taxon>
        <taxon>Kiloniella</taxon>
    </lineage>
</organism>
<feature type="compositionally biased region" description="Basic and acidic residues" evidence="6">
    <location>
        <begin position="261"/>
        <end position="274"/>
    </location>
</feature>
<evidence type="ECO:0000313" key="8">
    <source>
        <dbReference type="EMBL" id="MFD2205103.1"/>
    </source>
</evidence>
<keyword evidence="5 8" id="KW-0067">ATP-binding</keyword>
<evidence type="ECO:0000256" key="3">
    <source>
        <dbReference type="ARBA" id="ARBA00022458"/>
    </source>
</evidence>
<dbReference type="InterPro" id="IPR003439">
    <property type="entry name" value="ABC_transporter-like_ATP-bd"/>
</dbReference>
<dbReference type="InterPro" id="IPR017871">
    <property type="entry name" value="ABC_transporter-like_CS"/>
</dbReference>
<accession>A0ABW5BGE6</accession>
<evidence type="ECO:0000313" key="9">
    <source>
        <dbReference type="Proteomes" id="UP001597294"/>
    </source>
</evidence>
<keyword evidence="2" id="KW-0813">Transport</keyword>
<dbReference type="GO" id="GO:0005524">
    <property type="term" value="F:ATP binding"/>
    <property type="evidence" value="ECO:0007669"/>
    <property type="project" value="UniProtKB-KW"/>
</dbReference>
<keyword evidence="3" id="KW-0536">Nodulation</keyword>
<sequence>MTQPAIDVQNLSKSYDDVLAVKSISFSVKPGETVALLGGNGAGKTTTISMLLGILLPTAGTVRLLGEDIARDRYRVMHRINFSSPYVDLPRRLTVRQNLIFFCKLYGIVNAKERIMALCEELDLRAFIDRPTGSLSAGQKTRVSVAKALVNNPEILLLDEPTASLDPDTADWVRSYLKNYQSRHQAAILLASHNMSEVERICDNVLMMKRGRIVDQGTPTELLHRYSRTNLEEVFLDIARDRVNPDRQDSDLPGDFPGDFPGDHPRDNLELGDI</sequence>
<dbReference type="PANTHER" id="PTHR42711:SF5">
    <property type="entry name" value="ABC TRANSPORTER ATP-BINDING PROTEIN NATA"/>
    <property type="match status" value="1"/>
</dbReference>
<name>A0ABW5BGE6_9PROT</name>
<evidence type="ECO:0000259" key="7">
    <source>
        <dbReference type="PROSITE" id="PS50893"/>
    </source>
</evidence>
<comment type="caution">
    <text evidence="8">The sequence shown here is derived from an EMBL/GenBank/DDBJ whole genome shotgun (WGS) entry which is preliminary data.</text>
</comment>
<evidence type="ECO:0000256" key="6">
    <source>
        <dbReference type="SAM" id="MobiDB-lite"/>
    </source>
</evidence>
<keyword evidence="9" id="KW-1185">Reference proteome</keyword>
<evidence type="ECO:0000256" key="2">
    <source>
        <dbReference type="ARBA" id="ARBA00022448"/>
    </source>
</evidence>
<dbReference type="InterPro" id="IPR027417">
    <property type="entry name" value="P-loop_NTPase"/>
</dbReference>
<reference evidence="9" key="1">
    <citation type="journal article" date="2019" name="Int. J. Syst. Evol. Microbiol.">
        <title>The Global Catalogue of Microorganisms (GCM) 10K type strain sequencing project: providing services to taxonomists for standard genome sequencing and annotation.</title>
        <authorList>
            <consortium name="The Broad Institute Genomics Platform"/>
            <consortium name="The Broad Institute Genome Sequencing Center for Infectious Disease"/>
            <person name="Wu L."/>
            <person name="Ma J."/>
        </authorList>
    </citation>
    <scope>NUCLEOTIDE SEQUENCE [LARGE SCALE GENOMIC DNA]</scope>
    <source>
        <strain evidence="9">CGMCC 4.7192</strain>
    </source>
</reference>
<dbReference type="Pfam" id="PF00005">
    <property type="entry name" value="ABC_tran"/>
    <property type="match status" value="1"/>
</dbReference>
<dbReference type="Proteomes" id="UP001597294">
    <property type="component" value="Unassembled WGS sequence"/>
</dbReference>
<dbReference type="SUPFAM" id="SSF52540">
    <property type="entry name" value="P-loop containing nucleoside triphosphate hydrolases"/>
    <property type="match status" value="1"/>
</dbReference>
<evidence type="ECO:0000256" key="5">
    <source>
        <dbReference type="ARBA" id="ARBA00022840"/>
    </source>
</evidence>
<dbReference type="Gene3D" id="3.40.50.300">
    <property type="entry name" value="P-loop containing nucleotide triphosphate hydrolases"/>
    <property type="match status" value="1"/>
</dbReference>
<proteinExistence type="inferred from homology"/>
<keyword evidence="4" id="KW-0547">Nucleotide-binding</keyword>
<evidence type="ECO:0000256" key="4">
    <source>
        <dbReference type="ARBA" id="ARBA00022741"/>
    </source>
</evidence>
<dbReference type="PROSITE" id="PS00211">
    <property type="entry name" value="ABC_TRANSPORTER_1"/>
    <property type="match status" value="1"/>
</dbReference>
<gene>
    <name evidence="8" type="ORF">ACFSKO_05760</name>
</gene>
<dbReference type="EMBL" id="JBHUII010000001">
    <property type="protein sequence ID" value="MFD2205103.1"/>
    <property type="molecule type" value="Genomic_DNA"/>
</dbReference>
<feature type="domain" description="ABC transporter" evidence="7">
    <location>
        <begin position="6"/>
        <end position="235"/>
    </location>
</feature>
<protein>
    <submittedName>
        <fullName evidence="8">ABC transporter ATP-binding protein</fullName>
    </submittedName>
</protein>
<feature type="region of interest" description="Disordered" evidence="6">
    <location>
        <begin position="242"/>
        <end position="274"/>
    </location>
</feature>
<evidence type="ECO:0000256" key="1">
    <source>
        <dbReference type="ARBA" id="ARBA00005417"/>
    </source>
</evidence>
<dbReference type="RefSeq" id="WP_380249322.1">
    <property type="nucleotide sequence ID" value="NZ_JBHUII010000001.1"/>
</dbReference>
<dbReference type="InterPro" id="IPR003593">
    <property type="entry name" value="AAA+_ATPase"/>
</dbReference>
<dbReference type="InterPro" id="IPR050763">
    <property type="entry name" value="ABC_transporter_ATP-binding"/>
</dbReference>
<comment type="similarity">
    <text evidence="1">Belongs to the ABC transporter superfamily.</text>
</comment>
<dbReference type="CDD" id="cd03230">
    <property type="entry name" value="ABC_DR_subfamily_A"/>
    <property type="match status" value="1"/>
</dbReference>
<dbReference type="PROSITE" id="PS50893">
    <property type="entry name" value="ABC_TRANSPORTER_2"/>
    <property type="match status" value="1"/>
</dbReference>
<dbReference type="PANTHER" id="PTHR42711">
    <property type="entry name" value="ABC TRANSPORTER ATP-BINDING PROTEIN"/>
    <property type="match status" value="1"/>
</dbReference>